<evidence type="ECO:0000259" key="8">
    <source>
        <dbReference type="PROSITE" id="PS51503"/>
    </source>
</evidence>
<keyword evidence="4" id="KW-0496">Mitochondrion</keyword>
<dbReference type="EMBL" id="JAACJJ010000015">
    <property type="protein sequence ID" value="KAF5325224.1"/>
    <property type="molecule type" value="Genomic_DNA"/>
</dbReference>
<dbReference type="InterPro" id="IPR050355">
    <property type="entry name" value="RCF1"/>
</dbReference>
<feature type="region of interest" description="Disordered" evidence="6">
    <location>
        <begin position="135"/>
        <end position="196"/>
    </location>
</feature>
<reference evidence="9 10" key="1">
    <citation type="journal article" date="2020" name="ISME J.">
        <title>Uncovering the hidden diversity of litter-decomposition mechanisms in mushroom-forming fungi.</title>
        <authorList>
            <person name="Floudas D."/>
            <person name="Bentzer J."/>
            <person name="Ahren D."/>
            <person name="Johansson T."/>
            <person name="Persson P."/>
            <person name="Tunlid A."/>
        </authorList>
    </citation>
    <scope>NUCLEOTIDE SEQUENCE [LARGE SCALE GENOMIC DNA]</scope>
    <source>
        <strain evidence="9 10">CBS 101986</strain>
    </source>
</reference>
<evidence type="ECO:0000256" key="5">
    <source>
        <dbReference type="ARBA" id="ARBA00023136"/>
    </source>
</evidence>
<name>A0A8H5BLC1_9AGAR</name>
<dbReference type="OrthoDB" id="6604018at2759"/>
<sequence>MSELHPHQDPHETWTEKAKRKFEENPWVPIGCLATTGALVMSAIKMRQGQSKHMNYWLRARVVLQGLTLVALVGGAMSIREARKKQQELENGGEGALVAEEKKKELEKLRFESRLEEARQATEQEEAMGLQGMKVVSGPAVNTARRDEAERKKQAGKAEAEAVPTSATITAPAELTTSAVKKSSSWRFWSKKDSSD</sequence>
<feature type="compositionally biased region" description="Polar residues" evidence="6">
    <location>
        <begin position="165"/>
        <end position="180"/>
    </location>
</feature>
<keyword evidence="10" id="KW-1185">Reference proteome</keyword>
<keyword evidence="5 7" id="KW-0472">Membrane</keyword>
<comment type="subcellular location">
    <subcellularLocation>
        <location evidence="1">Mitochondrion membrane</location>
    </subcellularLocation>
</comment>
<dbReference type="AlphaFoldDB" id="A0A8H5BLC1"/>
<evidence type="ECO:0000313" key="10">
    <source>
        <dbReference type="Proteomes" id="UP000567179"/>
    </source>
</evidence>
<accession>A0A8H5BLC1</accession>
<keyword evidence="3 7" id="KW-1133">Transmembrane helix</keyword>
<feature type="compositionally biased region" description="Basic and acidic residues" evidence="6">
    <location>
        <begin position="144"/>
        <end position="160"/>
    </location>
</feature>
<dbReference type="PANTHER" id="PTHR12297">
    <property type="entry name" value="HYPOXIA-INDUCBILE GENE 1 HIG1 -RELATED"/>
    <property type="match status" value="1"/>
</dbReference>
<dbReference type="Pfam" id="PF04588">
    <property type="entry name" value="HIG_1_N"/>
    <property type="match status" value="1"/>
</dbReference>
<gene>
    <name evidence="9" type="ORF">D9619_009712</name>
</gene>
<evidence type="ECO:0000256" key="7">
    <source>
        <dbReference type="SAM" id="Phobius"/>
    </source>
</evidence>
<organism evidence="9 10">
    <name type="scientific">Psilocybe cf. subviscida</name>
    <dbReference type="NCBI Taxonomy" id="2480587"/>
    <lineage>
        <taxon>Eukaryota</taxon>
        <taxon>Fungi</taxon>
        <taxon>Dikarya</taxon>
        <taxon>Basidiomycota</taxon>
        <taxon>Agaricomycotina</taxon>
        <taxon>Agaricomycetes</taxon>
        <taxon>Agaricomycetidae</taxon>
        <taxon>Agaricales</taxon>
        <taxon>Agaricineae</taxon>
        <taxon>Strophariaceae</taxon>
        <taxon>Psilocybe</taxon>
    </lineage>
</organism>
<dbReference type="InterPro" id="IPR007667">
    <property type="entry name" value="Hypoxia_induced_domain"/>
</dbReference>
<evidence type="ECO:0000256" key="4">
    <source>
        <dbReference type="ARBA" id="ARBA00023128"/>
    </source>
</evidence>
<dbReference type="Gene3D" id="6.10.140.1320">
    <property type="match status" value="1"/>
</dbReference>
<evidence type="ECO:0000256" key="2">
    <source>
        <dbReference type="ARBA" id="ARBA00022692"/>
    </source>
</evidence>
<dbReference type="GO" id="GO:0031966">
    <property type="term" value="C:mitochondrial membrane"/>
    <property type="evidence" value="ECO:0007669"/>
    <property type="project" value="UniProtKB-SubCell"/>
</dbReference>
<comment type="caution">
    <text evidence="9">The sequence shown here is derived from an EMBL/GenBank/DDBJ whole genome shotgun (WGS) entry which is preliminary data.</text>
</comment>
<dbReference type="PANTHER" id="PTHR12297:SF3">
    <property type="entry name" value="HIG1 DOMAIN FAMILY MEMBER 1A"/>
    <property type="match status" value="1"/>
</dbReference>
<feature type="transmembrane region" description="Helical" evidence="7">
    <location>
        <begin position="27"/>
        <end position="44"/>
    </location>
</feature>
<evidence type="ECO:0000256" key="6">
    <source>
        <dbReference type="SAM" id="MobiDB-lite"/>
    </source>
</evidence>
<protein>
    <recommendedName>
        <fullName evidence="8">HIG1 domain-containing protein</fullName>
    </recommendedName>
</protein>
<evidence type="ECO:0000256" key="1">
    <source>
        <dbReference type="ARBA" id="ARBA00004325"/>
    </source>
</evidence>
<proteinExistence type="predicted"/>
<dbReference type="PROSITE" id="PS51503">
    <property type="entry name" value="HIG1"/>
    <property type="match status" value="1"/>
</dbReference>
<evidence type="ECO:0000313" key="9">
    <source>
        <dbReference type="EMBL" id="KAF5325224.1"/>
    </source>
</evidence>
<feature type="domain" description="HIG1" evidence="8">
    <location>
        <begin position="1"/>
        <end position="90"/>
    </location>
</feature>
<feature type="transmembrane region" description="Helical" evidence="7">
    <location>
        <begin position="56"/>
        <end position="77"/>
    </location>
</feature>
<dbReference type="GO" id="GO:0097250">
    <property type="term" value="P:mitochondrial respirasome assembly"/>
    <property type="evidence" value="ECO:0007669"/>
    <property type="project" value="TreeGrafter"/>
</dbReference>
<evidence type="ECO:0000256" key="3">
    <source>
        <dbReference type="ARBA" id="ARBA00022989"/>
    </source>
</evidence>
<keyword evidence="2 7" id="KW-0812">Transmembrane</keyword>
<dbReference type="Proteomes" id="UP000567179">
    <property type="component" value="Unassembled WGS sequence"/>
</dbReference>